<reference evidence="2 3" key="1">
    <citation type="submission" date="2023-03" db="EMBL/GenBank/DDBJ databases">
        <title>Muricauda XX sp. nov. and Muricauda XXX sp. nov., two novel species isolated from Okinawa Trough.</title>
        <authorList>
            <person name="Cao W."/>
            <person name="Deng X."/>
        </authorList>
    </citation>
    <scope>NUCLEOTIDE SEQUENCE [LARGE SCALE GENOMIC DNA]</scope>
    <source>
        <strain evidence="2 3">334s03</strain>
    </source>
</reference>
<evidence type="ECO:0000313" key="2">
    <source>
        <dbReference type="EMBL" id="MDF0716528.1"/>
    </source>
</evidence>
<dbReference type="PANTHER" id="PTHR43236">
    <property type="entry name" value="ANTITOXIN HIGA1"/>
    <property type="match status" value="1"/>
</dbReference>
<gene>
    <name evidence="2" type="ORF">PY092_10245</name>
</gene>
<evidence type="ECO:0000313" key="3">
    <source>
        <dbReference type="Proteomes" id="UP001221366"/>
    </source>
</evidence>
<accession>A0ABT5XZA8</accession>
<dbReference type="EMBL" id="JARFVB010000005">
    <property type="protein sequence ID" value="MDF0716528.1"/>
    <property type="molecule type" value="Genomic_DNA"/>
</dbReference>
<dbReference type="Gene3D" id="1.10.10.2910">
    <property type="match status" value="1"/>
</dbReference>
<organism evidence="2 3">
    <name type="scientific">Flagellimonas yonaguniensis</name>
    <dbReference type="NCBI Taxonomy" id="3031325"/>
    <lineage>
        <taxon>Bacteria</taxon>
        <taxon>Pseudomonadati</taxon>
        <taxon>Bacteroidota</taxon>
        <taxon>Flavobacteriia</taxon>
        <taxon>Flavobacteriales</taxon>
        <taxon>Flavobacteriaceae</taxon>
        <taxon>Flagellimonas</taxon>
    </lineage>
</organism>
<dbReference type="Proteomes" id="UP001221366">
    <property type="component" value="Unassembled WGS sequence"/>
</dbReference>
<comment type="caution">
    <text evidence="2">The sequence shown here is derived from an EMBL/GenBank/DDBJ whole genome shotgun (WGS) entry which is preliminary data.</text>
</comment>
<keyword evidence="3" id="KW-1185">Reference proteome</keyword>
<dbReference type="Pfam" id="PF06114">
    <property type="entry name" value="Peptidase_M78"/>
    <property type="match status" value="1"/>
</dbReference>
<protein>
    <submittedName>
        <fullName evidence="2">ImmA/IrrE family metallo-endopeptidase</fullName>
    </submittedName>
</protein>
<proteinExistence type="predicted"/>
<dbReference type="InterPro" id="IPR010359">
    <property type="entry name" value="IrrE_HExxH"/>
</dbReference>
<feature type="domain" description="IrrE N-terminal-like" evidence="1">
    <location>
        <begin position="33"/>
        <end position="164"/>
    </location>
</feature>
<name>A0ABT5XZA8_9FLAO</name>
<dbReference type="PANTHER" id="PTHR43236:SF1">
    <property type="entry name" value="BLL7220 PROTEIN"/>
    <property type="match status" value="1"/>
</dbReference>
<dbReference type="InterPro" id="IPR052345">
    <property type="entry name" value="Rad_response_metalloprotease"/>
</dbReference>
<sequence length="262" mass="30666">MIPTKPSIKELAETIALEYQEKATPLDSIIDDEGLAVYYDSYGKDTVDGMTFYENGKFYIHLNTDLGNKPNSAKGRFTLAHELGHYYIDSHRIGLKKGLLEPHPSRTNRKQFNQIEREADYFASCLLMPEARFKKDCYRKEFSIELIDFLKDEYNVSRTACAFRFAGIGNHSIMIIYGENGKVIWRHCSEDFPYKYLLYQNRVAPKTVMGEYFAESIENLFKKEEIWAVDIFDYVKDDDSHRKFFEHCISYKGRALSIVWEE</sequence>
<dbReference type="RefSeq" id="WP_275615759.1">
    <property type="nucleotide sequence ID" value="NZ_JARFVB010000005.1"/>
</dbReference>
<evidence type="ECO:0000259" key="1">
    <source>
        <dbReference type="Pfam" id="PF06114"/>
    </source>
</evidence>